<accession>A0ABS3W3J3</accession>
<keyword evidence="1" id="KW-0472">Membrane</keyword>
<keyword evidence="3" id="KW-1185">Reference proteome</keyword>
<protein>
    <submittedName>
        <fullName evidence="2">GerAB/ArcD/ProY family transporter</fullName>
    </submittedName>
</protein>
<proteinExistence type="predicted"/>
<sequence length="369" mass="41080">MTRYFFYFVIVAMLIHTVIFVPRVHIDERFRGAILSFAIGPAIAVVLIAAFTATMRKFKGQGVPEIFAASLPKAVYVPILFVMGLGSLSAGAIVWVHCTFVFAKYLNPDMAPSILLILFVTVTCLAAAQSSKAVMYSTEIIFVLSVPLLLVLLLHGVFSKSLNVDSIRAMLDYTWIPPSWNCLSASTNTFAGFLTLSIFNRLFTEDRKIRYVWAIPFIGFALEILSFFIPIGFHGTDGVDDYIYTWVSTMDAISIKYILIERVISIYLLVSLVITFTYTMFVWHIGAQTIGSCFRAFDYRKNTPLTKLIAFGICALAGIATIVLGLRIDEATLFKTISKWMQIGLPIDLLFVACVYVAGKRLLARRAGS</sequence>
<feature type="transmembrane region" description="Helical" evidence="1">
    <location>
        <begin position="74"/>
        <end position="98"/>
    </location>
</feature>
<gene>
    <name evidence="2" type="ORF">I8J29_01065</name>
</gene>
<evidence type="ECO:0000313" key="3">
    <source>
        <dbReference type="Proteomes" id="UP000670947"/>
    </source>
</evidence>
<dbReference type="InterPro" id="IPR004761">
    <property type="entry name" value="Spore_GerAB"/>
</dbReference>
<feature type="transmembrane region" description="Helical" evidence="1">
    <location>
        <begin position="264"/>
        <end position="287"/>
    </location>
</feature>
<evidence type="ECO:0000256" key="1">
    <source>
        <dbReference type="SAM" id="Phobius"/>
    </source>
</evidence>
<feature type="transmembrane region" description="Helical" evidence="1">
    <location>
        <begin position="308"/>
        <end position="328"/>
    </location>
</feature>
<organism evidence="2 3">
    <name type="scientific">Paenibacillus artemisiicola</name>
    <dbReference type="NCBI Taxonomy" id="1172618"/>
    <lineage>
        <taxon>Bacteria</taxon>
        <taxon>Bacillati</taxon>
        <taxon>Bacillota</taxon>
        <taxon>Bacilli</taxon>
        <taxon>Bacillales</taxon>
        <taxon>Paenibacillaceae</taxon>
        <taxon>Paenibacillus</taxon>
    </lineage>
</organism>
<feature type="transmembrane region" description="Helical" evidence="1">
    <location>
        <begin position="32"/>
        <end position="53"/>
    </location>
</feature>
<feature type="transmembrane region" description="Helical" evidence="1">
    <location>
        <begin position="5"/>
        <end position="26"/>
    </location>
</feature>
<evidence type="ECO:0000313" key="2">
    <source>
        <dbReference type="EMBL" id="MBO7742766.1"/>
    </source>
</evidence>
<dbReference type="EMBL" id="JAGGDJ010000001">
    <property type="protein sequence ID" value="MBO7742766.1"/>
    <property type="molecule type" value="Genomic_DNA"/>
</dbReference>
<feature type="transmembrane region" description="Helical" evidence="1">
    <location>
        <begin position="140"/>
        <end position="158"/>
    </location>
</feature>
<feature type="transmembrane region" description="Helical" evidence="1">
    <location>
        <begin position="211"/>
        <end position="233"/>
    </location>
</feature>
<dbReference type="RefSeq" id="WP_208845738.1">
    <property type="nucleotide sequence ID" value="NZ_JAGGDJ010000001.1"/>
</dbReference>
<feature type="transmembrane region" description="Helical" evidence="1">
    <location>
        <begin position="110"/>
        <end position="128"/>
    </location>
</feature>
<reference evidence="2 3" key="1">
    <citation type="submission" date="2021-03" db="EMBL/GenBank/DDBJ databases">
        <title>Paenibacillus artemisicola MWE-103 whole genome sequence.</title>
        <authorList>
            <person name="Ham Y.J."/>
        </authorList>
    </citation>
    <scope>NUCLEOTIDE SEQUENCE [LARGE SCALE GENOMIC DNA]</scope>
    <source>
        <strain evidence="2 3">MWE-103</strain>
    </source>
</reference>
<dbReference type="Pfam" id="PF03845">
    <property type="entry name" value="Spore_permease"/>
    <property type="match status" value="1"/>
</dbReference>
<name>A0ABS3W3J3_9BACL</name>
<dbReference type="Proteomes" id="UP000670947">
    <property type="component" value="Unassembled WGS sequence"/>
</dbReference>
<feature type="transmembrane region" description="Helical" evidence="1">
    <location>
        <begin position="340"/>
        <end position="359"/>
    </location>
</feature>
<feature type="transmembrane region" description="Helical" evidence="1">
    <location>
        <begin position="178"/>
        <end position="199"/>
    </location>
</feature>
<comment type="caution">
    <text evidence="2">The sequence shown here is derived from an EMBL/GenBank/DDBJ whole genome shotgun (WGS) entry which is preliminary data.</text>
</comment>
<keyword evidence="1" id="KW-0812">Transmembrane</keyword>
<keyword evidence="1" id="KW-1133">Transmembrane helix</keyword>